<proteinExistence type="predicted"/>
<feature type="transmembrane region" description="Helical" evidence="1">
    <location>
        <begin position="6"/>
        <end position="26"/>
    </location>
</feature>
<dbReference type="HOGENOM" id="CLU_129169_0_0_0"/>
<dbReference type="eggNOG" id="ENOG50332WK">
    <property type="taxonomic scope" value="Bacteria"/>
</dbReference>
<reference evidence="3" key="1">
    <citation type="journal article" date="2011" name="BMC Genomics">
        <title>Complete genome sequence of the filamentous anoxygenic phototrophic bacterium Chloroflexus aurantiacus.</title>
        <authorList>
            <person name="Tang K.H."/>
            <person name="Barry K."/>
            <person name="Chertkov O."/>
            <person name="Dalin E."/>
            <person name="Han C.S."/>
            <person name="Hauser L.J."/>
            <person name="Honchak B.M."/>
            <person name="Karbach L.E."/>
            <person name="Land M.L."/>
            <person name="Lapidus A."/>
            <person name="Larimer F.W."/>
            <person name="Mikhailova N."/>
            <person name="Pitluck S."/>
            <person name="Pierson B.K."/>
            <person name="Blankenship R.E."/>
        </authorList>
    </citation>
    <scope>NUCLEOTIDE SEQUENCE [LARGE SCALE GENOMIC DNA]</scope>
    <source>
        <strain evidence="3">ATCC 29366 / DSM 635 / J-10-fl</strain>
    </source>
</reference>
<evidence type="ECO:0000256" key="1">
    <source>
        <dbReference type="SAM" id="Phobius"/>
    </source>
</evidence>
<gene>
    <name evidence="2" type="ordered locus">Caur_2223</name>
</gene>
<keyword evidence="1" id="KW-0812">Transmembrane</keyword>
<feature type="transmembrane region" description="Helical" evidence="1">
    <location>
        <begin position="133"/>
        <end position="156"/>
    </location>
</feature>
<sequence>MNATQIFGLQVILSLVTYALIARWYIVPRLAGLELTAALTPLLLFHTLRTIGLVFLVPGVTDTLPAAFAIPGAYGDLITVGLAFLALVAIRLRWRRALILVWLFSLVGLLDFVNAFAQGIWNDIAAQYALGPGWFIPTFTVPAFVVTHMIVIWLLVTRGATYHAVGSSVHLTPQKELA</sequence>
<feature type="transmembrane region" description="Helical" evidence="1">
    <location>
        <begin position="97"/>
        <end position="121"/>
    </location>
</feature>
<dbReference type="Proteomes" id="UP000002008">
    <property type="component" value="Chromosome"/>
</dbReference>
<protein>
    <submittedName>
        <fullName evidence="2">Uncharacterized protein</fullName>
    </submittedName>
</protein>
<keyword evidence="3" id="KW-1185">Reference proteome</keyword>
<keyword evidence="1" id="KW-0472">Membrane</keyword>
<dbReference type="KEGG" id="cau:Caur_2223"/>
<dbReference type="EMBL" id="CP000909">
    <property type="protein sequence ID" value="ABY35432.1"/>
    <property type="molecule type" value="Genomic_DNA"/>
</dbReference>
<feature type="transmembrane region" description="Helical" evidence="1">
    <location>
        <begin position="66"/>
        <end position="90"/>
    </location>
</feature>
<evidence type="ECO:0000313" key="2">
    <source>
        <dbReference type="EMBL" id="ABY35432.1"/>
    </source>
</evidence>
<dbReference type="InParanoid" id="A9WFT2"/>
<organism evidence="2 3">
    <name type="scientific">Chloroflexus aurantiacus (strain ATCC 29366 / DSM 635 / J-10-fl)</name>
    <dbReference type="NCBI Taxonomy" id="324602"/>
    <lineage>
        <taxon>Bacteria</taxon>
        <taxon>Bacillati</taxon>
        <taxon>Chloroflexota</taxon>
        <taxon>Chloroflexia</taxon>
        <taxon>Chloroflexales</taxon>
        <taxon>Chloroflexineae</taxon>
        <taxon>Chloroflexaceae</taxon>
        <taxon>Chloroflexus</taxon>
    </lineage>
</organism>
<dbReference type="RefSeq" id="WP_012258086.1">
    <property type="nucleotide sequence ID" value="NC_010175.1"/>
</dbReference>
<dbReference type="PATRIC" id="fig|324602.8.peg.2519"/>
<dbReference type="AlphaFoldDB" id="A9WFT2"/>
<accession>A9WFT2</accession>
<dbReference type="EnsemblBacteria" id="ABY35432">
    <property type="protein sequence ID" value="ABY35432"/>
    <property type="gene ID" value="Caur_2223"/>
</dbReference>
<evidence type="ECO:0000313" key="3">
    <source>
        <dbReference type="Proteomes" id="UP000002008"/>
    </source>
</evidence>
<name>A9WFT2_CHLAA</name>
<keyword evidence="1" id="KW-1133">Transmembrane helix</keyword>
<feature type="transmembrane region" description="Helical" evidence="1">
    <location>
        <begin position="38"/>
        <end position="60"/>
    </location>
</feature>